<dbReference type="NCBIfam" id="TIGR03302">
    <property type="entry name" value="OM_YfiO"/>
    <property type="match status" value="1"/>
</dbReference>
<keyword evidence="1" id="KW-0732">Signal</keyword>
<dbReference type="PROSITE" id="PS51257">
    <property type="entry name" value="PROKAR_LIPOPROTEIN"/>
    <property type="match status" value="1"/>
</dbReference>
<feature type="domain" description="Outer membrane lipoprotein BamD-like" evidence="5">
    <location>
        <begin position="35"/>
        <end position="211"/>
    </location>
</feature>
<feature type="coiled-coil region" evidence="4">
    <location>
        <begin position="256"/>
        <end position="300"/>
    </location>
</feature>
<comment type="caution">
    <text evidence="6">The sequence shown here is derived from an EMBL/GenBank/DDBJ whole genome shotgun (WGS) entry which is preliminary data.</text>
</comment>
<sequence>MFKFKHLFIICCALTVLVIGGCKSQFEKIRLSNDVTKKYQEAINLYNKKNYSKALILFEDLSQKYRGQQQAEDLNYYYAYTLYRLRDYTTARFQFKYFADNYPTSQYAEECRYMSAYCYYLDSPDYPLDQENTYKALDALQLFINLYPESDRAKQAADYISDLRGKLERKAFENAKMYYEIGGFQVYNYKSAVIALKNTQIDFPDIKYAEEIDFLIFKSQYLYAKNSLLIRQQERFEEALTYYNEFIEKFPTSTFKKEADQLKADTEKGIENAKKELAVIALEEAKYKELQRKAAEQDSVINSKTIKKSKNG</sequence>
<dbReference type="Pfam" id="PF13174">
    <property type="entry name" value="TPR_6"/>
    <property type="match status" value="1"/>
</dbReference>
<reference evidence="6 7" key="1">
    <citation type="submission" date="2024-01" db="EMBL/GenBank/DDBJ databases">
        <title>Pedobacter sp. nov., isolated from oil-contaminated soil.</title>
        <authorList>
            <person name="Le N.T.T."/>
        </authorList>
    </citation>
    <scope>NUCLEOTIDE SEQUENCE [LARGE SCALE GENOMIC DNA]</scope>
    <source>
        <strain evidence="6 7">VNH31</strain>
    </source>
</reference>
<keyword evidence="7" id="KW-1185">Reference proteome</keyword>
<accession>A0ABU7GZR0</accession>
<gene>
    <name evidence="6" type="primary">bamD</name>
    <name evidence="6" type="ORF">VRU49_00005</name>
</gene>
<protein>
    <submittedName>
        <fullName evidence="6">Outer membrane protein assembly factor BamD</fullName>
    </submittedName>
</protein>
<evidence type="ECO:0000313" key="6">
    <source>
        <dbReference type="EMBL" id="MEE1883786.1"/>
    </source>
</evidence>
<name>A0ABU7GZR0_9SPHI</name>
<evidence type="ECO:0000256" key="3">
    <source>
        <dbReference type="ARBA" id="ARBA00023237"/>
    </source>
</evidence>
<evidence type="ECO:0000256" key="2">
    <source>
        <dbReference type="ARBA" id="ARBA00023136"/>
    </source>
</evidence>
<proteinExistence type="predicted"/>
<evidence type="ECO:0000256" key="4">
    <source>
        <dbReference type="SAM" id="Coils"/>
    </source>
</evidence>
<organism evidence="6 7">
    <name type="scientific">Pedobacter flavus</name>
    <dbReference type="NCBI Taxonomy" id="3113906"/>
    <lineage>
        <taxon>Bacteria</taxon>
        <taxon>Pseudomonadati</taxon>
        <taxon>Bacteroidota</taxon>
        <taxon>Sphingobacteriia</taxon>
        <taxon>Sphingobacteriales</taxon>
        <taxon>Sphingobacteriaceae</taxon>
        <taxon>Pedobacter</taxon>
    </lineage>
</organism>
<evidence type="ECO:0000256" key="1">
    <source>
        <dbReference type="ARBA" id="ARBA00022729"/>
    </source>
</evidence>
<dbReference type="RefSeq" id="WP_330144713.1">
    <property type="nucleotide sequence ID" value="NZ_JAZDQU010000001.1"/>
</dbReference>
<dbReference type="Proteomes" id="UP001337681">
    <property type="component" value="Unassembled WGS sequence"/>
</dbReference>
<evidence type="ECO:0000313" key="7">
    <source>
        <dbReference type="Proteomes" id="UP001337681"/>
    </source>
</evidence>
<dbReference type="SUPFAM" id="SSF48452">
    <property type="entry name" value="TPR-like"/>
    <property type="match status" value="1"/>
</dbReference>
<dbReference type="InterPro" id="IPR039565">
    <property type="entry name" value="BamD-like"/>
</dbReference>
<keyword evidence="2" id="KW-0472">Membrane</keyword>
<evidence type="ECO:0000259" key="5">
    <source>
        <dbReference type="Pfam" id="PF13525"/>
    </source>
</evidence>
<dbReference type="Gene3D" id="1.25.40.10">
    <property type="entry name" value="Tetratricopeptide repeat domain"/>
    <property type="match status" value="1"/>
</dbReference>
<keyword evidence="4" id="KW-0175">Coiled coil</keyword>
<dbReference type="Pfam" id="PF13525">
    <property type="entry name" value="YfiO"/>
    <property type="match status" value="1"/>
</dbReference>
<dbReference type="InterPro" id="IPR019734">
    <property type="entry name" value="TPR_rpt"/>
</dbReference>
<keyword evidence="3" id="KW-0998">Cell outer membrane</keyword>
<dbReference type="InterPro" id="IPR017689">
    <property type="entry name" value="BamD"/>
</dbReference>
<dbReference type="InterPro" id="IPR011990">
    <property type="entry name" value="TPR-like_helical_dom_sf"/>
</dbReference>
<dbReference type="EMBL" id="JAZDQU010000001">
    <property type="protein sequence ID" value="MEE1883786.1"/>
    <property type="molecule type" value="Genomic_DNA"/>
</dbReference>